<comment type="caution">
    <text evidence="1">The sequence shown here is derived from an EMBL/GenBank/DDBJ whole genome shotgun (WGS) entry which is preliminary data.</text>
</comment>
<protein>
    <submittedName>
        <fullName evidence="1">Uncharacterized protein</fullName>
    </submittedName>
</protein>
<dbReference type="AlphaFoldDB" id="A0A8X8GWK7"/>
<proteinExistence type="predicted"/>
<accession>A0A8X8GWK7</accession>
<dbReference type="Proteomes" id="UP000484076">
    <property type="component" value="Unassembled WGS sequence"/>
</dbReference>
<gene>
    <name evidence="1" type="ORF">GEU84_014715</name>
</gene>
<name>A0A8X8GWK7_9RHOB</name>
<sequence>MPTIEFRTAAPLQAVQRALDELARAGFDLAQLSVLSTQTDAAVRLAFVGAGSVPPRTYALRVMGIPCIHAMSLSEDLHP</sequence>
<dbReference type="RefSeq" id="WP_152827391.1">
    <property type="nucleotide sequence ID" value="NZ_WHUT02000008.1"/>
</dbReference>
<organism evidence="1 2">
    <name type="scientific">Fertoeibacter niger</name>
    <dbReference type="NCBI Taxonomy" id="2656921"/>
    <lineage>
        <taxon>Bacteria</taxon>
        <taxon>Pseudomonadati</taxon>
        <taxon>Pseudomonadota</taxon>
        <taxon>Alphaproteobacteria</taxon>
        <taxon>Rhodobacterales</taxon>
        <taxon>Paracoccaceae</taxon>
        <taxon>Fertoeibacter</taxon>
    </lineage>
</organism>
<reference evidence="1" key="1">
    <citation type="submission" date="2020-05" db="EMBL/GenBank/DDBJ databases">
        <title>Fertoebacter nigrum gen. nov., sp. nov., a new member of the family Rhodobacteraceae.</title>
        <authorList>
            <person name="Szuroczki S."/>
            <person name="Abbaszade G."/>
            <person name="Buni D."/>
            <person name="Schumann P."/>
            <person name="Toth E."/>
        </authorList>
    </citation>
    <scope>NUCLEOTIDE SEQUENCE</scope>
    <source>
        <strain evidence="1">RG-N-1a</strain>
    </source>
</reference>
<keyword evidence="2" id="KW-1185">Reference proteome</keyword>
<evidence type="ECO:0000313" key="2">
    <source>
        <dbReference type="Proteomes" id="UP000484076"/>
    </source>
</evidence>
<dbReference type="EMBL" id="WHUT02000008">
    <property type="protein sequence ID" value="NUB45648.1"/>
    <property type="molecule type" value="Genomic_DNA"/>
</dbReference>
<evidence type="ECO:0000313" key="1">
    <source>
        <dbReference type="EMBL" id="NUB45648.1"/>
    </source>
</evidence>